<dbReference type="InterPro" id="IPR027421">
    <property type="entry name" value="DNA_pol_lamdba_lyase_dom_sf"/>
</dbReference>
<dbReference type="InterPro" id="IPR022311">
    <property type="entry name" value="PolX-like"/>
</dbReference>
<dbReference type="Proteomes" id="UP000011531">
    <property type="component" value="Unassembled WGS sequence"/>
</dbReference>
<dbReference type="SMART" id="SM00278">
    <property type="entry name" value="HhH1"/>
    <property type="match status" value="3"/>
</dbReference>
<keyword evidence="10" id="KW-0235">DNA replication</keyword>
<evidence type="ECO:0000256" key="5">
    <source>
        <dbReference type="ARBA" id="ARBA00020020"/>
    </source>
</evidence>
<dbReference type="Pfam" id="PF02811">
    <property type="entry name" value="PHP"/>
    <property type="match status" value="1"/>
</dbReference>
<dbReference type="NCBIfam" id="NF006375">
    <property type="entry name" value="PRK08609.1"/>
    <property type="match status" value="1"/>
</dbReference>
<evidence type="ECO:0000256" key="13">
    <source>
        <dbReference type="ARBA" id="ARBA00022932"/>
    </source>
</evidence>
<dbReference type="OrthoDB" id="8999at2157"/>
<dbReference type="PANTHER" id="PTHR36928">
    <property type="entry name" value="PHOSPHATASE YCDX-RELATED"/>
    <property type="match status" value="1"/>
</dbReference>
<comment type="cofactor">
    <cofactor evidence="1">
        <name>Mg(2+)</name>
        <dbReference type="ChEBI" id="CHEBI:18420"/>
    </cofactor>
</comment>
<evidence type="ECO:0000256" key="21">
    <source>
        <dbReference type="ARBA" id="ARBA00049244"/>
    </source>
</evidence>
<keyword evidence="15" id="KW-0234">DNA repair</keyword>
<dbReference type="InterPro" id="IPR003583">
    <property type="entry name" value="Hlx-hairpin-Hlx_DNA-bd_motif"/>
</dbReference>
<dbReference type="Gene3D" id="1.10.150.110">
    <property type="entry name" value="DNA polymerase beta, N-terminal domain-like"/>
    <property type="match status" value="1"/>
</dbReference>
<dbReference type="SUPFAM" id="SSF158702">
    <property type="entry name" value="Sec63 N-terminal domain-like"/>
    <property type="match status" value="1"/>
</dbReference>
<evidence type="ECO:0000256" key="4">
    <source>
        <dbReference type="ARBA" id="ARBA00012720"/>
    </source>
</evidence>
<evidence type="ECO:0000256" key="6">
    <source>
        <dbReference type="ARBA" id="ARBA00022481"/>
    </source>
</evidence>
<evidence type="ECO:0000256" key="2">
    <source>
        <dbReference type="ARBA" id="ARBA00004496"/>
    </source>
</evidence>
<dbReference type="GO" id="GO:0003677">
    <property type="term" value="F:DNA binding"/>
    <property type="evidence" value="ECO:0007669"/>
    <property type="project" value="InterPro"/>
</dbReference>
<evidence type="ECO:0000256" key="19">
    <source>
        <dbReference type="ARBA" id="ARBA00044678"/>
    </source>
</evidence>
<dbReference type="SMART" id="SM00483">
    <property type="entry name" value="POLXc"/>
    <property type="match status" value="1"/>
</dbReference>
<dbReference type="InterPro" id="IPR029398">
    <property type="entry name" value="PolB_thumb"/>
</dbReference>
<dbReference type="PIRSF" id="PIRSF005047">
    <property type="entry name" value="UCP005047_YshC"/>
    <property type="match status" value="1"/>
</dbReference>
<dbReference type="RefSeq" id="WP_008424293.1">
    <property type="nucleotide sequence ID" value="NZ_AOIA01000119.1"/>
</dbReference>
<dbReference type="PRINTS" id="PR00870">
    <property type="entry name" value="DNAPOLXBETA"/>
</dbReference>
<dbReference type="InterPro" id="IPR043519">
    <property type="entry name" value="NT_sf"/>
</dbReference>
<reference evidence="25 26" key="1">
    <citation type="journal article" date="2014" name="PLoS Genet.">
        <title>Phylogenetically driven sequencing of extremely halophilic archaea reveals strategies for static and dynamic osmo-response.</title>
        <authorList>
            <person name="Becker E.A."/>
            <person name="Seitzer P.M."/>
            <person name="Tritt A."/>
            <person name="Larsen D."/>
            <person name="Krusor M."/>
            <person name="Yao A.I."/>
            <person name="Wu D."/>
            <person name="Madern D."/>
            <person name="Eisen J.A."/>
            <person name="Darling A.E."/>
            <person name="Facciotti M.T."/>
        </authorList>
    </citation>
    <scope>NUCLEOTIDE SEQUENCE [LARGE SCALE GENOMIC DNA]</scope>
    <source>
        <strain evidence="25 26">DSM 18795</strain>
    </source>
</reference>
<dbReference type="Gene3D" id="3.30.460.10">
    <property type="entry name" value="Beta Polymerase, domain 2"/>
    <property type="match status" value="1"/>
</dbReference>
<dbReference type="SUPFAM" id="SSF47802">
    <property type="entry name" value="DNA polymerase beta, N-terminal domain-like"/>
    <property type="match status" value="1"/>
</dbReference>
<name>L9X6C2_9EURY</name>
<dbReference type="Pfam" id="PF14520">
    <property type="entry name" value="HHH_5"/>
    <property type="match status" value="1"/>
</dbReference>
<dbReference type="InterPro" id="IPR050243">
    <property type="entry name" value="PHP_phosphatase"/>
</dbReference>
<dbReference type="InterPro" id="IPR002008">
    <property type="entry name" value="DNA_pol_X_beta-like"/>
</dbReference>
<keyword evidence="11" id="KW-0227">DNA damage</keyword>
<evidence type="ECO:0000259" key="24">
    <source>
        <dbReference type="SMART" id="SM00483"/>
    </source>
</evidence>
<keyword evidence="8" id="KW-0808">Transferase</keyword>
<accession>L9X6C2</accession>
<keyword evidence="12" id="KW-0832">Ubl conjugation</keyword>
<evidence type="ECO:0000256" key="12">
    <source>
        <dbReference type="ARBA" id="ARBA00022843"/>
    </source>
</evidence>
<evidence type="ECO:0000256" key="14">
    <source>
        <dbReference type="ARBA" id="ARBA00023053"/>
    </source>
</evidence>
<dbReference type="InterPro" id="IPR010996">
    <property type="entry name" value="HHH_MUS81"/>
</dbReference>
<dbReference type="PANTHER" id="PTHR36928:SF1">
    <property type="entry name" value="PHOSPHATASE YCDX-RELATED"/>
    <property type="match status" value="1"/>
</dbReference>
<evidence type="ECO:0000256" key="20">
    <source>
        <dbReference type="ARBA" id="ARBA00045548"/>
    </source>
</evidence>
<keyword evidence="7" id="KW-0237">DNA synthesis</keyword>
<dbReference type="EC" id="2.7.7.7" evidence="3"/>
<feature type="domain" description="Helix-hairpin-helix DNA-binding motif class 1" evidence="22">
    <location>
        <begin position="54"/>
        <end position="73"/>
    </location>
</feature>
<dbReference type="EC" id="4.2.99.18" evidence="4"/>
<evidence type="ECO:0000259" key="23">
    <source>
        <dbReference type="SMART" id="SM00481"/>
    </source>
</evidence>
<comment type="subcellular location">
    <subcellularLocation>
        <location evidence="2">Cytoplasm</location>
    </subcellularLocation>
</comment>
<comment type="catalytic activity">
    <reaction evidence="21">
        <text>DNA(n) + a 2'-deoxyribonucleoside 5'-triphosphate = DNA(n+1) + diphosphate</text>
        <dbReference type="Rhea" id="RHEA:22508"/>
        <dbReference type="Rhea" id="RHEA-COMP:17339"/>
        <dbReference type="Rhea" id="RHEA-COMP:17340"/>
        <dbReference type="ChEBI" id="CHEBI:33019"/>
        <dbReference type="ChEBI" id="CHEBI:61560"/>
        <dbReference type="ChEBI" id="CHEBI:173112"/>
        <dbReference type="EC" id="2.7.7.7"/>
    </reaction>
</comment>
<evidence type="ECO:0000256" key="18">
    <source>
        <dbReference type="ARBA" id="ARBA00044632"/>
    </source>
</evidence>
<comment type="caution">
    <text evidence="25">The sequence shown here is derived from an EMBL/GenBank/DDBJ whole genome shotgun (WGS) entry which is preliminary data.</text>
</comment>
<dbReference type="GO" id="GO:0008270">
    <property type="term" value="F:zinc ion binding"/>
    <property type="evidence" value="ECO:0007669"/>
    <property type="project" value="TreeGrafter"/>
</dbReference>
<evidence type="ECO:0000256" key="16">
    <source>
        <dbReference type="ARBA" id="ARBA00035717"/>
    </source>
</evidence>
<dbReference type="InterPro" id="IPR016195">
    <property type="entry name" value="Pol/histidinol_Pase-like"/>
</dbReference>
<dbReference type="GO" id="GO:0140078">
    <property type="term" value="F:class I DNA-(apurinic or apyrimidinic site) endonuclease activity"/>
    <property type="evidence" value="ECO:0007669"/>
    <property type="project" value="UniProtKB-EC"/>
</dbReference>
<dbReference type="SUPFAM" id="SSF89550">
    <property type="entry name" value="PHP domain-like"/>
    <property type="match status" value="1"/>
</dbReference>
<comment type="catalytic activity">
    <reaction evidence="18">
        <text>2'-deoxyribonucleotide-(2'-deoxyribose 5'-phosphate)-2'-deoxyribonucleotide-DNA = a 3'-end 2'-deoxyribonucleotide-(2,3-dehydro-2,3-deoxyribose 5'-phosphate)-DNA + a 5'-end 5'-phospho-2'-deoxyribonucleoside-DNA + H(+)</text>
        <dbReference type="Rhea" id="RHEA:66592"/>
        <dbReference type="Rhea" id="RHEA-COMP:13180"/>
        <dbReference type="Rhea" id="RHEA-COMP:16897"/>
        <dbReference type="Rhea" id="RHEA-COMP:17067"/>
        <dbReference type="ChEBI" id="CHEBI:15378"/>
        <dbReference type="ChEBI" id="CHEBI:136412"/>
        <dbReference type="ChEBI" id="CHEBI:157695"/>
        <dbReference type="ChEBI" id="CHEBI:167181"/>
        <dbReference type="EC" id="4.2.99.18"/>
    </reaction>
</comment>
<dbReference type="InterPro" id="IPR037160">
    <property type="entry name" value="DNA_Pol_thumb_sf"/>
</dbReference>
<keyword evidence="9" id="KW-0548">Nucleotidyltransferase</keyword>
<evidence type="ECO:0000256" key="9">
    <source>
        <dbReference type="ARBA" id="ARBA00022695"/>
    </source>
</evidence>
<feature type="domain" description="Polymerase/histidinol phosphatase N-terminal" evidence="23">
    <location>
        <begin position="357"/>
        <end position="437"/>
    </location>
</feature>
<dbReference type="AlphaFoldDB" id="L9X6C2"/>
<keyword evidence="6" id="KW-0488">Methylation</keyword>
<sequence length="589" mass="63546">MTTNAELAGRLEEFADLLEADDVEYKPRAYRRAAESVRAHPTPIADYVAADDRESIETIDHVGDAIASKIVEYVETGAIEELEELRAELPIDIADLTRIEGVGPKTAGKLYRELGIQSLDDLEAAAEAGEVQEVKGFGPKTEQNILENLEFARTIGQRQLLGEARPLADDVLAFLESVGTVERCEVAGSIRRWRETIGDVDVLVATEDAEDVIDEFVDWNSVDDEIESGPAKASVRVGEIRVDLRTVVPEEFGSALQYFTGSKDHNITLRNYAIDRDVKLNEYGAFDVSGIDDPDSGEGTDGRQRVGDRVAGEDEAGMYEALGLEWIPPELREDRGEIDAAADGDLPELLTRDDIRGDLHTHTEWSDGNTSIEAMVEAAAEMGYDYYGVADHAEGPGVVADMGLSDTEILEQVEAIREVAAAADVEVLAGIEANVDADGGIGLGEEVVDALDVIVASPHSALGQDAETATARLRTAIENPAVDVLGHPSGRLLNERSGLEFDATALGEAAADHGTALEINANPKRLDLWGSAVQAAIDAGAPIAVDTDAHQPATLEYVRWGVHTARRGWAEPADVINTRELEELRAFLH</sequence>
<evidence type="ECO:0000256" key="10">
    <source>
        <dbReference type="ARBA" id="ARBA00022705"/>
    </source>
</evidence>
<organism evidence="25 26">
    <name type="scientific">Natronococcus jeotgali DSM 18795</name>
    <dbReference type="NCBI Taxonomy" id="1227498"/>
    <lineage>
        <taxon>Archaea</taxon>
        <taxon>Methanobacteriati</taxon>
        <taxon>Methanobacteriota</taxon>
        <taxon>Stenosarchaea group</taxon>
        <taxon>Halobacteria</taxon>
        <taxon>Halobacteriales</taxon>
        <taxon>Natrialbaceae</taxon>
        <taxon>Natronococcus</taxon>
    </lineage>
</organism>
<feature type="domain" description="Helix-hairpin-helix DNA-binding motif class 1" evidence="22">
    <location>
        <begin position="94"/>
        <end position="113"/>
    </location>
</feature>
<dbReference type="InterPro" id="IPR047967">
    <property type="entry name" value="PolX_PHP"/>
</dbReference>
<dbReference type="CDD" id="cd00141">
    <property type="entry name" value="NT_POLXc"/>
    <property type="match status" value="1"/>
</dbReference>
<comment type="catalytic activity">
    <reaction evidence="19">
        <text>a 5'-end 2'-deoxyribose-2'-deoxyribonucleotide-DNA = (2E,4S)-4-hydroxypenten-2-al-5-phosphate + a 5'-end 5'-phospho-2'-deoxyribonucleoside-DNA + H(+)</text>
        <dbReference type="Rhea" id="RHEA:76255"/>
        <dbReference type="Rhea" id="RHEA-COMP:13180"/>
        <dbReference type="Rhea" id="RHEA-COMP:18657"/>
        <dbReference type="ChEBI" id="CHEBI:15378"/>
        <dbReference type="ChEBI" id="CHEBI:136412"/>
        <dbReference type="ChEBI" id="CHEBI:195194"/>
        <dbReference type="ChEBI" id="CHEBI:195195"/>
    </reaction>
</comment>
<dbReference type="PATRIC" id="fig|1227498.3.peg.2642"/>
<dbReference type="GO" id="GO:0003887">
    <property type="term" value="F:DNA-directed DNA polymerase activity"/>
    <property type="evidence" value="ECO:0007669"/>
    <property type="project" value="UniProtKB-KW"/>
</dbReference>
<dbReference type="GO" id="GO:0042578">
    <property type="term" value="F:phosphoric ester hydrolase activity"/>
    <property type="evidence" value="ECO:0007669"/>
    <property type="project" value="TreeGrafter"/>
</dbReference>
<evidence type="ECO:0000313" key="26">
    <source>
        <dbReference type="Proteomes" id="UP000011531"/>
    </source>
</evidence>
<evidence type="ECO:0000256" key="17">
    <source>
        <dbReference type="ARBA" id="ARBA00035726"/>
    </source>
</evidence>
<protein>
    <recommendedName>
        <fullName evidence="5">DNA polymerase beta</fullName>
        <ecNumber evidence="3">2.7.7.7</ecNumber>
        <ecNumber evidence="4">4.2.99.18</ecNumber>
    </recommendedName>
    <alternativeName>
        <fullName evidence="16">5'-deoxyribose-phosphate lyase</fullName>
    </alternativeName>
    <alternativeName>
        <fullName evidence="17">AP lyase</fullName>
    </alternativeName>
</protein>
<dbReference type="EMBL" id="AOIA01000119">
    <property type="protein sequence ID" value="ELY57349.1"/>
    <property type="molecule type" value="Genomic_DNA"/>
</dbReference>
<gene>
    <name evidence="25" type="ORF">C492_13576</name>
</gene>
<dbReference type="InterPro" id="IPR004013">
    <property type="entry name" value="PHP_dom"/>
</dbReference>
<dbReference type="Gene3D" id="3.30.210.10">
    <property type="entry name" value="DNA polymerase, thumb domain"/>
    <property type="match status" value="1"/>
</dbReference>
<evidence type="ECO:0000256" key="3">
    <source>
        <dbReference type="ARBA" id="ARBA00012417"/>
    </source>
</evidence>
<dbReference type="GO" id="GO:0006281">
    <property type="term" value="P:DNA repair"/>
    <property type="evidence" value="ECO:0007669"/>
    <property type="project" value="UniProtKB-KW"/>
</dbReference>
<dbReference type="SMART" id="SM00481">
    <property type="entry name" value="POLIIIAc"/>
    <property type="match status" value="1"/>
</dbReference>
<evidence type="ECO:0000256" key="11">
    <source>
        <dbReference type="ARBA" id="ARBA00022763"/>
    </source>
</evidence>
<dbReference type="InterPro" id="IPR002054">
    <property type="entry name" value="DNA-dir_DNA_pol_X"/>
</dbReference>
<dbReference type="InterPro" id="IPR003141">
    <property type="entry name" value="Pol/His_phosphatase_N"/>
</dbReference>
<dbReference type="Gene3D" id="3.20.20.140">
    <property type="entry name" value="Metal-dependent hydrolases"/>
    <property type="match status" value="1"/>
</dbReference>
<evidence type="ECO:0000259" key="22">
    <source>
        <dbReference type="SMART" id="SM00278"/>
    </source>
</evidence>
<dbReference type="SUPFAM" id="SSF81301">
    <property type="entry name" value="Nucleotidyltransferase"/>
    <property type="match status" value="1"/>
</dbReference>
<dbReference type="GO" id="GO:0005829">
    <property type="term" value="C:cytosol"/>
    <property type="evidence" value="ECO:0007669"/>
    <property type="project" value="TreeGrafter"/>
</dbReference>
<proteinExistence type="predicted"/>
<comment type="function">
    <text evidence="20">Repair polymerase that plays a key role in base-excision repair. During this process, the damaged base is excised by specific DNA glycosylases, the DNA backbone is nicked at the abasic site by an apurinic/apyrimidic (AP) endonuclease, and POLB removes 5'-deoxyribose-phosphate from the preincised AP site acting as a 5'-deoxyribose-phosphate lyase (5'-dRP lyase); through its DNA polymerase activity, it adds one nucleotide to the 3' end of the arising single-nucleotide gap. Conducts 'gap-filling' DNA synthesis in a stepwise distributive fashion rather than in a processive fashion as for other DNA polymerases. It is also able to cleave sugar-phosphate bonds 3' to an intact AP site, acting as an AP lyase.</text>
</comment>
<evidence type="ECO:0000256" key="15">
    <source>
        <dbReference type="ARBA" id="ARBA00023204"/>
    </source>
</evidence>
<feature type="domain" description="Helix-hairpin-helix DNA-binding motif class 1" evidence="22">
    <location>
        <begin position="129"/>
        <end position="148"/>
    </location>
</feature>
<evidence type="ECO:0000256" key="7">
    <source>
        <dbReference type="ARBA" id="ARBA00022634"/>
    </source>
</evidence>
<feature type="domain" description="DNA-directed DNA polymerase X" evidence="24">
    <location>
        <begin position="2"/>
        <end position="333"/>
    </location>
</feature>
<evidence type="ECO:0000313" key="25">
    <source>
        <dbReference type="EMBL" id="ELY57349.1"/>
    </source>
</evidence>
<dbReference type="STRING" id="1227498.C492_13576"/>
<evidence type="ECO:0000256" key="1">
    <source>
        <dbReference type="ARBA" id="ARBA00001946"/>
    </source>
</evidence>
<keyword evidence="13" id="KW-0239">DNA-directed DNA polymerase</keyword>
<dbReference type="Pfam" id="PF14716">
    <property type="entry name" value="HHH_8"/>
    <property type="match status" value="1"/>
</dbReference>
<dbReference type="Pfam" id="PF14791">
    <property type="entry name" value="DNA_pol_B_thumb"/>
    <property type="match status" value="1"/>
</dbReference>
<evidence type="ECO:0000256" key="8">
    <source>
        <dbReference type="ARBA" id="ARBA00022679"/>
    </source>
</evidence>
<dbReference type="CDD" id="cd07436">
    <property type="entry name" value="PHP_PolX"/>
    <property type="match status" value="1"/>
</dbReference>
<keyword evidence="26" id="KW-1185">Reference proteome</keyword>
<keyword evidence="14" id="KW-0915">Sodium</keyword>
<dbReference type="Gene3D" id="1.10.150.20">
    <property type="entry name" value="5' to 3' exonuclease, C-terminal subdomain"/>
    <property type="match status" value="1"/>
</dbReference>